<keyword evidence="11" id="KW-0460">Magnesium</keyword>
<feature type="domain" description="Oligosaccharyltransferase insert" evidence="19">
    <location>
        <begin position="587"/>
        <end position="670"/>
    </location>
</feature>
<feature type="transmembrane region" description="Helical" evidence="17">
    <location>
        <begin position="275"/>
        <end position="296"/>
    </location>
</feature>
<evidence type="ECO:0000256" key="13">
    <source>
        <dbReference type="ARBA" id="ARBA00023136"/>
    </source>
</evidence>
<keyword evidence="10" id="KW-0479">Metal-binding</keyword>
<proteinExistence type="inferred from homology"/>
<reference evidence="21" key="2">
    <citation type="submission" date="2022-06" db="EMBL/GenBank/DDBJ databases">
        <authorList>
            <person name="Park Y.-J."/>
        </authorList>
    </citation>
    <scope>NUCLEOTIDE SEQUENCE</scope>
    <source>
        <strain evidence="21">TY</strain>
    </source>
</reference>
<evidence type="ECO:0000256" key="4">
    <source>
        <dbReference type="ARBA" id="ARBA00004922"/>
    </source>
</evidence>
<dbReference type="EMBL" id="CP099582">
    <property type="protein sequence ID" value="USS40769.1"/>
    <property type="molecule type" value="Genomic_DNA"/>
</dbReference>
<name>A0A9E7MXK1_THEAG</name>
<evidence type="ECO:0000256" key="6">
    <source>
        <dbReference type="ARBA" id="ARBA00012602"/>
    </source>
</evidence>
<organism evidence="21 22">
    <name type="scientific">Thermococcus aggregans</name>
    <dbReference type="NCBI Taxonomy" id="110163"/>
    <lineage>
        <taxon>Archaea</taxon>
        <taxon>Methanobacteriati</taxon>
        <taxon>Methanobacteriota</taxon>
        <taxon>Thermococci</taxon>
        <taxon>Thermococcales</taxon>
        <taxon>Thermococcaceae</taxon>
        <taxon>Thermococcus</taxon>
    </lineage>
</organism>
<keyword evidence="9 17" id="KW-0812">Transmembrane</keyword>
<evidence type="ECO:0000259" key="19">
    <source>
        <dbReference type="Pfam" id="PF18246"/>
    </source>
</evidence>
<feature type="transmembrane region" description="Helical" evidence="17">
    <location>
        <begin position="249"/>
        <end position="269"/>
    </location>
</feature>
<dbReference type="InterPro" id="IPR003674">
    <property type="entry name" value="Oligo_trans_STT3"/>
</dbReference>
<feature type="transmembrane region" description="Helical" evidence="17">
    <location>
        <begin position="399"/>
        <end position="414"/>
    </location>
</feature>
<sequence length="950" mass="107148">MVGTKVKEKTKGEKSSSLDFSKIKLYVFPVLVVIIAFIGYKIRAVTGETKYFIDPDTFYHFEIYKLAIKEWLPKYYPLADAPFGALIGEPLGLYIIPALLYKFLSLFGLEMIQVFKMWPPLVGFFSIIGVYFLGKKLHSEWAGLWAALAMMFSIAHWTRTFSGNARGDGPFLMFFIYAVLFMLYYLESTDVKRKSVFGALFVASGVTMLSVWNGSPFGLMVLLGFASVYVIVAFVFGKIDEVKRFVKEFYPAYLAILLLGYALTPSGIVKVGGHIKFAFEAFLGLMLLTAIMLYGGKYLNYSDKTHRFAVVAVVVLLGFTGAYLYVGPKLFSLMSGAYQSTQVYETVQELAKTKWDDVQRYYSIKGTDGTLFLLSLIGIAIVVFRFLRALTQNNVDEKSLFILVFYGLSIYLMWTAVRFLFLASGAVLLTFGILIGELFKIVENMQEKASTKALYALLLIILFVPIPVVGANTTYNSAKVSGEAVSPSWEETLKWLRENTNEYDTATSWWDYGYWIESSLLGNRRASADGGHARDRDYIIARFLANDGTKSEVDFESWQLNYFIAWIQDWAKFNAISYLGGVITREERDNRGMILPFTQKIGENAFYSPYGLQLHIVEQEGQKKAVITVGNQQGEPVQTVIIQTGEVIEGKGDFPYVVYVFPNYAMAVYYKVATSNFLKLAFGVPVSIEADFTQKLLSNFRLVKNTGDLATYEFVPFGVYKIEIYENNTWKSVSKLTPGEYRAKLYISAFGRDVKNATIKLRAYDGNNLVSEQIIAQNVNINYLNETPIEVTLKVPNATKYQLVLIQKGPVGALTEAPKVNGKIVSPIRVLNDGQSGELELKAGFRKDYSKLDLYLRATVIYLVRTQGESRDDPKAAFEPHMDIIHYEKIASGLSTSNREVYFKGQASLPKVVQPYIEKLKSEYGDKVEIRGIRVEPVFIADKEYIIYEG</sequence>
<dbReference type="Pfam" id="PF21618">
    <property type="entry name" value="OST_P1"/>
    <property type="match status" value="1"/>
</dbReference>
<dbReference type="GO" id="GO:0005886">
    <property type="term" value="C:plasma membrane"/>
    <property type="evidence" value="ECO:0007669"/>
    <property type="project" value="UniProtKB-SubCell"/>
</dbReference>
<evidence type="ECO:0000256" key="17">
    <source>
        <dbReference type="SAM" id="Phobius"/>
    </source>
</evidence>
<dbReference type="EC" id="2.4.99.21" evidence="6"/>
<feature type="transmembrane region" description="Helical" evidence="17">
    <location>
        <begin position="218"/>
        <end position="237"/>
    </location>
</feature>
<feature type="transmembrane region" description="Helical" evidence="17">
    <location>
        <begin position="170"/>
        <end position="186"/>
    </location>
</feature>
<comment type="similarity">
    <text evidence="5">Belongs to the STT3 family.</text>
</comment>
<feature type="transmembrane region" description="Helical" evidence="17">
    <location>
        <begin position="195"/>
        <end position="212"/>
    </location>
</feature>
<dbReference type="InterPro" id="IPR041530">
    <property type="entry name" value="OST_IS"/>
</dbReference>
<feature type="domain" description="Oligosaccharyl transferase peripheral 1" evidence="20">
    <location>
        <begin position="716"/>
        <end position="808"/>
    </location>
</feature>
<dbReference type="PANTHER" id="PTHR13872:SF1">
    <property type="entry name" value="DOLICHYL-DIPHOSPHOOLIGOSACCHARIDE--PROTEIN GLYCOSYLTRANSFERASE SUBUNIT STT3B"/>
    <property type="match status" value="1"/>
</dbReference>
<evidence type="ECO:0000256" key="16">
    <source>
        <dbReference type="ARBA" id="ARBA00034066"/>
    </source>
</evidence>
<dbReference type="Gene3D" id="3.40.50.12610">
    <property type="match status" value="1"/>
</dbReference>
<gene>
    <name evidence="21" type="ORF">NF865_00595</name>
</gene>
<dbReference type="Pfam" id="PF18246">
    <property type="entry name" value="OST_IS"/>
    <property type="match status" value="1"/>
</dbReference>
<evidence type="ECO:0000256" key="2">
    <source>
        <dbReference type="ARBA" id="ARBA00001946"/>
    </source>
</evidence>
<reference evidence="21" key="1">
    <citation type="journal article" date="1998" name="Int. J. Syst. Bacteriol. 48 Pt">
        <title>Thermococcus guaymasensis sp. nov. and Thermococcus aggregans sp. nov., two novel thermophilic archaea isolated from the Guaymas Basin hydrothermal vent site.</title>
        <authorList>
            <person name="Canganella F."/>
            <person name="Jones W.J."/>
            <person name="Gambacorta A."/>
            <person name="Antranikian G."/>
        </authorList>
    </citation>
    <scope>NUCLEOTIDE SEQUENCE</scope>
    <source>
        <strain evidence="21">TY</strain>
    </source>
</reference>
<comment type="pathway">
    <text evidence="4">Protein modification; protein glycosylation.</text>
</comment>
<dbReference type="GO" id="GO:0004576">
    <property type="term" value="F:oligosaccharyl transferase activity"/>
    <property type="evidence" value="ECO:0007669"/>
    <property type="project" value="InterPro"/>
</dbReference>
<keyword evidence="12 17" id="KW-1133">Transmembrane helix</keyword>
<feature type="domain" description="Oligosaccharyltransferase peripheral 2" evidence="18">
    <location>
        <begin position="809"/>
        <end position="940"/>
    </location>
</feature>
<evidence type="ECO:0000259" key="18">
    <source>
        <dbReference type="Pfam" id="PF18235"/>
    </source>
</evidence>
<dbReference type="GO" id="GO:0046872">
    <property type="term" value="F:metal ion binding"/>
    <property type="evidence" value="ECO:0007669"/>
    <property type="project" value="UniProtKB-KW"/>
</dbReference>
<feature type="transmembrane region" description="Helical" evidence="17">
    <location>
        <begin position="117"/>
        <end position="134"/>
    </location>
</feature>
<evidence type="ECO:0000256" key="9">
    <source>
        <dbReference type="ARBA" id="ARBA00022692"/>
    </source>
</evidence>
<evidence type="ECO:0000313" key="22">
    <source>
        <dbReference type="Proteomes" id="UP001055732"/>
    </source>
</evidence>
<dbReference type="AlphaFoldDB" id="A0A9E7MXK1"/>
<keyword evidence="13 17" id="KW-0472">Membrane</keyword>
<evidence type="ECO:0000256" key="14">
    <source>
        <dbReference type="ARBA" id="ARBA00023211"/>
    </source>
</evidence>
<keyword evidence="14" id="KW-0464">Manganese</keyword>
<comment type="catalytic activity">
    <reaction evidence="16">
        <text>an archaeal dolichyl phosphooligosaccharide + [protein]-L-asparagine = an archaeal dolichyl phosphate + a glycoprotein with the oligosaccharide chain attached by N-beta-D-glycosyl linkage to a protein L-asparagine.</text>
        <dbReference type="EC" id="2.4.99.21"/>
    </reaction>
</comment>
<evidence type="ECO:0000256" key="11">
    <source>
        <dbReference type="ARBA" id="ARBA00022842"/>
    </source>
</evidence>
<comment type="subcellular location">
    <subcellularLocation>
        <location evidence="3">Cell membrane</location>
        <topology evidence="3">Multi-pass membrane protein</topology>
    </subcellularLocation>
</comment>
<dbReference type="InterPro" id="IPR048858">
    <property type="entry name" value="OST_P1"/>
</dbReference>
<dbReference type="Gene3D" id="2.60.40.3030">
    <property type="match status" value="1"/>
</dbReference>
<dbReference type="Gene3D" id="2.60.40.3020">
    <property type="match status" value="1"/>
</dbReference>
<dbReference type="KEGG" id="tagg:NF865_00595"/>
<feature type="transmembrane region" description="Helical" evidence="17">
    <location>
        <begin position="141"/>
        <end position="158"/>
    </location>
</feature>
<evidence type="ECO:0000256" key="7">
    <source>
        <dbReference type="ARBA" id="ARBA00022676"/>
    </source>
</evidence>
<evidence type="ECO:0000256" key="1">
    <source>
        <dbReference type="ARBA" id="ARBA00001936"/>
    </source>
</evidence>
<keyword evidence="8" id="KW-0808">Transferase</keyword>
<evidence type="ECO:0000313" key="21">
    <source>
        <dbReference type="EMBL" id="USS40769.1"/>
    </source>
</evidence>
<feature type="transmembrane region" description="Helical" evidence="17">
    <location>
        <begin position="369"/>
        <end position="387"/>
    </location>
</feature>
<dbReference type="Proteomes" id="UP001055732">
    <property type="component" value="Chromosome"/>
</dbReference>
<keyword evidence="22" id="KW-1185">Reference proteome</keyword>
<dbReference type="InterPro" id="IPR041152">
    <property type="entry name" value="OST_P2"/>
</dbReference>
<dbReference type="PANTHER" id="PTHR13872">
    <property type="entry name" value="DOLICHYL-DIPHOSPHOOLIGOSACCHARIDE--PROTEIN GLYCOSYLTRANSFERASE SUBUNIT"/>
    <property type="match status" value="1"/>
</dbReference>
<dbReference type="RefSeq" id="WP_253304720.1">
    <property type="nucleotide sequence ID" value="NZ_CP099582.1"/>
</dbReference>
<feature type="transmembrane region" description="Helical" evidence="17">
    <location>
        <begin position="308"/>
        <end position="326"/>
    </location>
</feature>
<comment type="cofactor">
    <cofactor evidence="1">
        <name>Mn(2+)</name>
        <dbReference type="ChEBI" id="CHEBI:29035"/>
    </cofactor>
</comment>
<evidence type="ECO:0000256" key="15">
    <source>
        <dbReference type="ARBA" id="ARBA00030679"/>
    </source>
</evidence>
<evidence type="ECO:0000259" key="20">
    <source>
        <dbReference type="Pfam" id="PF21618"/>
    </source>
</evidence>
<evidence type="ECO:0000256" key="8">
    <source>
        <dbReference type="ARBA" id="ARBA00022679"/>
    </source>
</evidence>
<dbReference type="Gene3D" id="2.40.128.390">
    <property type="match status" value="1"/>
</dbReference>
<evidence type="ECO:0000256" key="10">
    <source>
        <dbReference type="ARBA" id="ARBA00022723"/>
    </source>
</evidence>
<evidence type="ECO:0000256" key="12">
    <source>
        <dbReference type="ARBA" id="ARBA00022989"/>
    </source>
</evidence>
<feature type="transmembrane region" description="Helical" evidence="17">
    <location>
        <begin position="23"/>
        <end position="40"/>
    </location>
</feature>
<feature type="transmembrane region" description="Helical" evidence="17">
    <location>
        <begin position="420"/>
        <end position="441"/>
    </location>
</feature>
<keyword evidence="7" id="KW-0328">Glycosyltransferase</keyword>
<evidence type="ECO:0000256" key="3">
    <source>
        <dbReference type="ARBA" id="ARBA00004651"/>
    </source>
</evidence>
<dbReference type="Pfam" id="PF18235">
    <property type="entry name" value="OST_P2"/>
    <property type="match status" value="1"/>
</dbReference>
<feature type="transmembrane region" description="Helical" evidence="17">
    <location>
        <begin position="453"/>
        <end position="471"/>
    </location>
</feature>
<comment type="cofactor">
    <cofactor evidence="2">
        <name>Mg(2+)</name>
        <dbReference type="ChEBI" id="CHEBI:18420"/>
    </cofactor>
</comment>
<accession>A0A9E7MXK1</accession>
<protein>
    <recommendedName>
        <fullName evidence="6">dolichyl-phosphooligosaccharide-protein glycotransferase</fullName>
        <ecNumber evidence="6">2.4.99.21</ecNumber>
    </recommendedName>
    <alternativeName>
        <fullName evidence="15">Oligosaccharyl transferase</fullName>
    </alternativeName>
</protein>
<evidence type="ECO:0000256" key="5">
    <source>
        <dbReference type="ARBA" id="ARBA00010810"/>
    </source>
</evidence>